<protein>
    <submittedName>
        <fullName evidence="1">Uncharacterized protein</fullName>
    </submittedName>
</protein>
<accession>R9WVX7</accession>
<dbReference type="EMBL" id="KC812103">
    <property type="protein sequence ID" value="AGO03657.1"/>
    <property type="molecule type" value="Genomic_DNA"/>
</dbReference>
<geneLocation type="plasmid" evidence="1">
    <name>pLP5403</name>
</geneLocation>
<dbReference type="AlphaFoldDB" id="R9WVX7"/>
<proteinExistence type="predicted"/>
<organism evidence="1">
    <name type="scientific">Lacticaseibacillus paracasei</name>
    <name type="common">Lactobacillus paracasei</name>
    <dbReference type="NCBI Taxonomy" id="1597"/>
    <lineage>
        <taxon>Bacteria</taxon>
        <taxon>Bacillati</taxon>
        <taxon>Bacillota</taxon>
        <taxon>Bacilli</taxon>
        <taxon>Lactobacillales</taxon>
        <taxon>Lactobacillaceae</taxon>
        <taxon>Lacticaseibacillus</taxon>
    </lineage>
</organism>
<keyword evidence="1" id="KW-0614">Plasmid</keyword>
<evidence type="ECO:0000313" key="1">
    <source>
        <dbReference type="EMBL" id="AGO03657.1"/>
    </source>
</evidence>
<sequence>MRPYYDPPFKCRVPILVKNGLQAFNINGYRVLNLGEFSASF</sequence>
<reference evidence="1" key="1">
    <citation type="submission" date="2013-03" db="EMBL/GenBank/DDBJ databases">
        <title>Characterization of three plasmid from Lactobacillus paracasei 54.</title>
        <authorList>
            <person name="Gu Q."/>
            <person name="Zhao Y."/>
            <person name="Shen L."/>
            <person name="Li X."/>
            <person name="Song D."/>
            <person name="Sun Y."/>
            <person name="Zhang C."/>
            <person name="Jiang X."/>
            <person name="Liu Q."/>
        </authorList>
    </citation>
    <scope>NUCLEOTIDE SEQUENCE</scope>
    <source>
        <plasmid evidence="1">pLP5403</plasmid>
    </source>
</reference>
<name>R9WVX7_LACPA</name>